<comment type="similarity">
    <text evidence="1">Belongs to the carbohydrate kinase pfkB family.</text>
</comment>
<dbReference type="AlphaFoldDB" id="A0A368Y9A3"/>
<protein>
    <recommendedName>
        <fullName evidence="7">Tagatose-6-phosphate kinase</fullName>
        <ecNumber evidence="7">2.7.1.144</ecNumber>
    </recommendedName>
</protein>
<comment type="similarity">
    <text evidence="7">Belongs to the carbohydrate kinase PfkB family. LacC subfamily.</text>
</comment>
<dbReference type="GO" id="GO:0005829">
    <property type="term" value="C:cytosol"/>
    <property type="evidence" value="ECO:0007669"/>
    <property type="project" value="TreeGrafter"/>
</dbReference>
<dbReference type="GO" id="GO:0016052">
    <property type="term" value="P:carbohydrate catabolic process"/>
    <property type="evidence" value="ECO:0007669"/>
    <property type="project" value="UniProtKB-ARBA"/>
</dbReference>
<dbReference type="InterPro" id="IPR017583">
    <property type="entry name" value="Tagatose/fructose_Pkinase"/>
</dbReference>
<name>A0A368Y9A3_9BACI</name>
<keyword evidence="4 8" id="KW-0418">Kinase</keyword>
<dbReference type="PANTHER" id="PTHR46566:SF1">
    <property type="entry name" value="1-PHOSPHOFRUCTOKINASE"/>
    <property type="match status" value="1"/>
</dbReference>
<sequence length="305" mass="33241">MIYTITCNPAVDYVVQLEHFQPGQINRSKRDLKEAGGKGINVSRVLEIFGEKSIALGFVGGFTGKFIEDALNEAKIEHDFVSLKEDTRINVKLKAATEETEINGTSPTIEEKDYAQLVEKLSKLSADDVVVLAGSLPSSLPKETYRSLVSLLNEKGIKSILDTSGVPLKEAIQASPAFIKPNHIELAELFGEEVQNDQDIVRLAKRLNEEYNIDHVLISMAKDGAIYVGQDQIIRLRAPKGKAVNSVGAGDSAVAGFLYKWQETKDAKKAAQFAVAAGSATAFSAILCTKEEVDTLLHHVEVQTL</sequence>
<dbReference type="Proteomes" id="UP000252585">
    <property type="component" value="Unassembled WGS sequence"/>
</dbReference>
<dbReference type="EC" id="2.7.1.144" evidence="7"/>
<accession>A0A368Y9A3</accession>
<dbReference type="InterPro" id="IPR029056">
    <property type="entry name" value="Ribokinase-like"/>
</dbReference>
<dbReference type="NCBIfam" id="TIGR03168">
    <property type="entry name" value="1-PFK"/>
    <property type="match status" value="1"/>
</dbReference>
<keyword evidence="7" id="KW-0423">Lactose metabolism</keyword>
<reference evidence="10 11" key="1">
    <citation type="submission" date="2018-07" db="EMBL/GenBank/DDBJ databases">
        <title>Genomic Encyclopedia of Type Strains, Phase IV (KMG-IV): sequencing the most valuable type-strain genomes for metagenomic binning, comparative biology and taxonomic classification.</title>
        <authorList>
            <person name="Goeker M."/>
        </authorList>
    </citation>
    <scope>NUCLEOTIDE SEQUENCE [LARGE SCALE GENOMIC DNA]</scope>
    <source>
        <strain evidence="10 11">DSM 27696</strain>
    </source>
</reference>
<evidence type="ECO:0000256" key="6">
    <source>
        <dbReference type="ARBA" id="ARBA00047745"/>
    </source>
</evidence>
<keyword evidence="2 7" id="KW-0808">Transferase</keyword>
<gene>
    <name evidence="10" type="ORF">DFR57_102126</name>
</gene>
<dbReference type="GO" id="GO:0044281">
    <property type="term" value="P:small molecule metabolic process"/>
    <property type="evidence" value="ECO:0007669"/>
    <property type="project" value="UniProtKB-ARBA"/>
</dbReference>
<evidence type="ECO:0000256" key="8">
    <source>
        <dbReference type="RuleBase" id="RU369061"/>
    </source>
</evidence>
<dbReference type="PROSITE" id="PS00584">
    <property type="entry name" value="PFKB_KINASES_2"/>
    <property type="match status" value="1"/>
</dbReference>
<comment type="catalytic activity">
    <reaction evidence="7">
        <text>D-tagatofuranose 6-phosphate + ATP = D-tagatofuranose 1,6-bisphosphate + ADP + H(+)</text>
        <dbReference type="Rhea" id="RHEA:12420"/>
        <dbReference type="ChEBI" id="CHEBI:15378"/>
        <dbReference type="ChEBI" id="CHEBI:30616"/>
        <dbReference type="ChEBI" id="CHEBI:58694"/>
        <dbReference type="ChEBI" id="CHEBI:58695"/>
        <dbReference type="ChEBI" id="CHEBI:456216"/>
        <dbReference type="EC" id="2.7.1.144"/>
    </reaction>
</comment>
<dbReference type="InterPro" id="IPR022463">
    <property type="entry name" value="1-PFruKinase"/>
</dbReference>
<dbReference type="GO" id="GO:0005988">
    <property type="term" value="P:lactose metabolic process"/>
    <property type="evidence" value="ECO:0007669"/>
    <property type="project" value="UniProtKB-KW"/>
</dbReference>
<dbReference type="CDD" id="cd01164">
    <property type="entry name" value="FruK_PfkB_like"/>
    <property type="match status" value="1"/>
</dbReference>
<dbReference type="NCBIfam" id="TIGR03828">
    <property type="entry name" value="pfkB"/>
    <property type="match status" value="1"/>
</dbReference>
<comment type="catalytic activity">
    <reaction evidence="6 8">
        <text>beta-D-fructose 1-phosphate + ATP = beta-D-fructose 1,6-bisphosphate + ADP + H(+)</text>
        <dbReference type="Rhea" id="RHEA:14213"/>
        <dbReference type="ChEBI" id="CHEBI:15378"/>
        <dbReference type="ChEBI" id="CHEBI:30616"/>
        <dbReference type="ChEBI" id="CHEBI:32966"/>
        <dbReference type="ChEBI" id="CHEBI:138881"/>
        <dbReference type="ChEBI" id="CHEBI:456216"/>
        <dbReference type="EC" id="2.7.1.56"/>
    </reaction>
</comment>
<evidence type="ECO:0000259" key="9">
    <source>
        <dbReference type="Pfam" id="PF00294"/>
    </source>
</evidence>
<dbReference type="RefSeq" id="WP_114351620.1">
    <property type="nucleotide sequence ID" value="NZ_QPJJ01000002.1"/>
</dbReference>
<keyword evidence="5 7" id="KW-0067">ATP-binding</keyword>
<dbReference type="EMBL" id="QPJJ01000002">
    <property type="protein sequence ID" value="RCW76851.1"/>
    <property type="molecule type" value="Genomic_DNA"/>
</dbReference>
<evidence type="ECO:0000256" key="2">
    <source>
        <dbReference type="ARBA" id="ARBA00022679"/>
    </source>
</evidence>
<dbReference type="GO" id="GO:0008662">
    <property type="term" value="F:1-phosphofructokinase activity"/>
    <property type="evidence" value="ECO:0007669"/>
    <property type="project" value="UniProtKB-UniRule"/>
</dbReference>
<evidence type="ECO:0000256" key="1">
    <source>
        <dbReference type="ARBA" id="ARBA00005380"/>
    </source>
</evidence>
<dbReference type="SUPFAM" id="SSF53613">
    <property type="entry name" value="Ribokinase-like"/>
    <property type="match status" value="1"/>
</dbReference>
<evidence type="ECO:0000256" key="5">
    <source>
        <dbReference type="ARBA" id="ARBA00022840"/>
    </source>
</evidence>
<dbReference type="PIRSF" id="PIRSF000535">
    <property type="entry name" value="1PFK/6PFK/LacC"/>
    <property type="match status" value="1"/>
</dbReference>
<evidence type="ECO:0000256" key="7">
    <source>
        <dbReference type="PIRNR" id="PIRNR000535"/>
    </source>
</evidence>
<dbReference type="OrthoDB" id="9801219at2"/>
<dbReference type="Pfam" id="PF00294">
    <property type="entry name" value="PfkB"/>
    <property type="match status" value="1"/>
</dbReference>
<dbReference type="PROSITE" id="PS00583">
    <property type="entry name" value="PFKB_KINASES_1"/>
    <property type="match status" value="1"/>
</dbReference>
<dbReference type="FunFam" id="3.40.1190.20:FF:000001">
    <property type="entry name" value="Phosphofructokinase"/>
    <property type="match status" value="1"/>
</dbReference>
<feature type="domain" description="Carbohydrate kinase PfkB" evidence="9">
    <location>
        <begin position="9"/>
        <end position="282"/>
    </location>
</feature>
<keyword evidence="3 7" id="KW-0547">Nucleotide-binding</keyword>
<dbReference type="GO" id="GO:0005524">
    <property type="term" value="F:ATP binding"/>
    <property type="evidence" value="ECO:0007669"/>
    <property type="project" value="UniProtKB-UniRule"/>
</dbReference>
<comment type="pathway">
    <text evidence="7">Carbohydrate metabolism; D-tagatose 6-phosphate degradation; D-glyceraldehyde 3-phosphate and glycerone phosphate from D-tagatose 6-phosphate: step 1/2.</text>
</comment>
<evidence type="ECO:0000313" key="10">
    <source>
        <dbReference type="EMBL" id="RCW76851.1"/>
    </source>
</evidence>
<dbReference type="PANTHER" id="PTHR46566">
    <property type="entry name" value="1-PHOSPHOFRUCTOKINASE-RELATED"/>
    <property type="match status" value="1"/>
</dbReference>
<dbReference type="UniPathway" id="UPA00704">
    <property type="reaction ID" value="UER00715"/>
</dbReference>
<dbReference type="Gene3D" id="3.40.1190.20">
    <property type="match status" value="1"/>
</dbReference>
<keyword evidence="11" id="KW-1185">Reference proteome</keyword>
<evidence type="ECO:0000256" key="3">
    <source>
        <dbReference type="ARBA" id="ARBA00022741"/>
    </source>
</evidence>
<dbReference type="GO" id="GO:0009024">
    <property type="term" value="F:tagatose-6-phosphate kinase activity"/>
    <property type="evidence" value="ECO:0007669"/>
    <property type="project" value="UniProtKB-EC"/>
</dbReference>
<evidence type="ECO:0000313" key="11">
    <source>
        <dbReference type="Proteomes" id="UP000252585"/>
    </source>
</evidence>
<proteinExistence type="inferred from homology"/>
<comment type="caution">
    <text evidence="10">The sequence shown here is derived from an EMBL/GenBank/DDBJ whole genome shotgun (WGS) entry which is preliminary data.</text>
</comment>
<comment type="function">
    <text evidence="8">Catalyzes the ATP-dependent phosphorylation of fructose-l-phosphate to fructose-l,6-bisphosphate.</text>
</comment>
<dbReference type="InterPro" id="IPR002173">
    <property type="entry name" value="Carboh/pur_kinase_PfkB_CS"/>
</dbReference>
<evidence type="ECO:0000256" key="4">
    <source>
        <dbReference type="ARBA" id="ARBA00022777"/>
    </source>
</evidence>
<dbReference type="GO" id="GO:2001059">
    <property type="term" value="P:D-tagatose 6-phosphate catabolic process"/>
    <property type="evidence" value="ECO:0007669"/>
    <property type="project" value="UniProtKB-UniPathway"/>
</dbReference>
<dbReference type="InterPro" id="IPR011611">
    <property type="entry name" value="PfkB_dom"/>
</dbReference>
<organism evidence="10 11">
    <name type="scientific">Saliterribacillus persicus</name>
    <dbReference type="NCBI Taxonomy" id="930114"/>
    <lineage>
        <taxon>Bacteria</taxon>
        <taxon>Bacillati</taxon>
        <taxon>Bacillota</taxon>
        <taxon>Bacilli</taxon>
        <taxon>Bacillales</taxon>
        <taxon>Bacillaceae</taxon>
        <taxon>Saliterribacillus</taxon>
    </lineage>
</organism>